<dbReference type="EMBL" id="JAUEPO010000003">
    <property type="protein sequence ID" value="KAK3327598.1"/>
    <property type="molecule type" value="Genomic_DNA"/>
</dbReference>
<protein>
    <submittedName>
        <fullName evidence="2">Uncharacterized protein</fullName>
    </submittedName>
</protein>
<dbReference type="AlphaFoldDB" id="A0AAE0IM19"/>
<evidence type="ECO:0000313" key="2">
    <source>
        <dbReference type="EMBL" id="KAK3327598.1"/>
    </source>
</evidence>
<gene>
    <name evidence="2" type="ORF">B0T19DRAFT_441563</name>
</gene>
<feature type="compositionally biased region" description="Low complexity" evidence="1">
    <location>
        <begin position="69"/>
        <end position="85"/>
    </location>
</feature>
<feature type="compositionally biased region" description="Polar residues" evidence="1">
    <location>
        <begin position="447"/>
        <end position="489"/>
    </location>
</feature>
<sequence length="666" mass="72782">MASLPENWEWDYDGKRWFYRFKPTGLIQYTFPKPGDEFPEYIDAFAPTHDLPPEDKLASQQQVKRKSTAGESNSATSATSASFASRRNDGVPTSATLGKEDGDSWFQPDSFMFLGPGPYNDISPVQEEEELARGANGRESRASGSRSPQKSAAKPSRNQNQPDRFQAISPPTSAETTPHANSSLPATTTPAVDCIPVAQGPNSYLPGNLNGRQIQYTPVGVVAELASEMTAQCRDETHPAPVELPGNDFMHHTDRPIDYYSAFDIAPVELPTHGIRARPEDQKVLLPAELRQHHVKQARPTQNSERDGHQRMQQKPAAQIAPPEQLSQYQTPARQPSIPRSTRASASASASFGMAEMPAAVVDRYQSYDPSRYPAGTGVNDDRRSSIVGGQLSVAQSQSQDLDLGGAVENQPTGGLVLSRPQPTDVPSVLQPSSTYGKGPAGYADNNGGSVINQESFSSRRSQPQAQTQTEILNSLTPAHGRANSTNAPDQGHGTKPTMNPEGYNPSRGWETSIDSKAEPVNTQLPFNHFRLPSSNMRLPSSNMQFLSSSMQLLSNNTQLLCTNTQLLSSNLQLLSNDIQLLSSMQLLSNSVQLLLSNVQLLSNNIQLLSSNMRLLPTNTWLLANDIRLLIGIVQLLSSIAQLLSSNIQFLSNSLPRLPLRWLRIR</sequence>
<keyword evidence="3" id="KW-1185">Reference proteome</keyword>
<proteinExistence type="predicted"/>
<feature type="compositionally biased region" description="Polar residues" evidence="1">
    <location>
        <begin position="325"/>
        <end position="343"/>
    </location>
</feature>
<dbReference type="Proteomes" id="UP001286456">
    <property type="component" value="Unassembled WGS sequence"/>
</dbReference>
<reference evidence="2" key="2">
    <citation type="submission" date="2023-06" db="EMBL/GenBank/DDBJ databases">
        <authorList>
            <consortium name="Lawrence Berkeley National Laboratory"/>
            <person name="Haridas S."/>
            <person name="Hensen N."/>
            <person name="Bonometti L."/>
            <person name="Westerberg I."/>
            <person name="Brannstrom I.O."/>
            <person name="Guillou S."/>
            <person name="Cros-Aarteil S."/>
            <person name="Calhoun S."/>
            <person name="Kuo A."/>
            <person name="Mondo S."/>
            <person name="Pangilinan J."/>
            <person name="Riley R."/>
            <person name="Labutti K."/>
            <person name="Andreopoulos B."/>
            <person name="Lipzen A."/>
            <person name="Chen C."/>
            <person name="Yanf M."/>
            <person name="Daum C."/>
            <person name="Ng V."/>
            <person name="Clum A."/>
            <person name="Steindorff A."/>
            <person name="Ohm R."/>
            <person name="Martin F."/>
            <person name="Silar P."/>
            <person name="Natvig D."/>
            <person name="Lalanne C."/>
            <person name="Gautier V."/>
            <person name="Ament-Velasquez S.L."/>
            <person name="Kruys A."/>
            <person name="Hutchinson M.I."/>
            <person name="Powell A.J."/>
            <person name="Barry K."/>
            <person name="Miller A.N."/>
            <person name="Grigoriev I.V."/>
            <person name="Debuchy R."/>
            <person name="Gladieux P."/>
            <person name="Thoren M.H."/>
            <person name="Johannesson H."/>
        </authorList>
    </citation>
    <scope>NUCLEOTIDE SEQUENCE</scope>
    <source>
        <strain evidence="2">SMH4131-1</strain>
    </source>
</reference>
<feature type="region of interest" description="Disordered" evidence="1">
    <location>
        <begin position="43"/>
        <end position="188"/>
    </location>
</feature>
<organism evidence="2 3">
    <name type="scientific">Cercophora scortea</name>
    <dbReference type="NCBI Taxonomy" id="314031"/>
    <lineage>
        <taxon>Eukaryota</taxon>
        <taxon>Fungi</taxon>
        <taxon>Dikarya</taxon>
        <taxon>Ascomycota</taxon>
        <taxon>Pezizomycotina</taxon>
        <taxon>Sordariomycetes</taxon>
        <taxon>Sordariomycetidae</taxon>
        <taxon>Sordariales</taxon>
        <taxon>Lasiosphaeriaceae</taxon>
        <taxon>Cercophora</taxon>
    </lineage>
</organism>
<feature type="region of interest" description="Disordered" evidence="1">
    <location>
        <begin position="405"/>
        <end position="513"/>
    </location>
</feature>
<comment type="caution">
    <text evidence="2">The sequence shown here is derived from an EMBL/GenBank/DDBJ whole genome shotgun (WGS) entry which is preliminary data.</text>
</comment>
<evidence type="ECO:0000256" key="1">
    <source>
        <dbReference type="SAM" id="MobiDB-lite"/>
    </source>
</evidence>
<evidence type="ECO:0000313" key="3">
    <source>
        <dbReference type="Proteomes" id="UP001286456"/>
    </source>
</evidence>
<name>A0AAE0IM19_9PEZI</name>
<accession>A0AAE0IM19</accession>
<reference evidence="2" key="1">
    <citation type="journal article" date="2023" name="Mol. Phylogenet. Evol.">
        <title>Genome-scale phylogeny and comparative genomics of the fungal order Sordariales.</title>
        <authorList>
            <person name="Hensen N."/>
            <person name="Bonometti L."/>
            <person name="Westerberg I."/>
            <person name="Brannstrom I.O."/>
            <person name="Guillou S."/>
            <person name="Cros-Aarteil S."/>
            <person name="Calhoun S."/>
            <person name="Haridas S."/>
            <person name="Kuo A."/>
            <person name="Mondo S."/>
            <person name="Pangilinan J."/>
            <person name="Riley R."/>
            <person name="LaButti K."/>
            <person name="Andreopoulos B."/>
            <person name="Lipzen A."/>
            <person name="Chen C."/>
            <person name="Yan M."/>
            <person name="Daum C."/>
            <person name="Ng V."/>
            <person name="Clum A."/>
            <person name="Steindorff A."/>
            <person name="Ohm R.A."/>
            <person name="Martin F."/>
            <person name="Silar P."/>
            <person name="Natvig D.O."/>
            <person name="Lalanne C."/>
            <person name="Gautier V."/>
            <person name="Ament-Velasquez S.L."/>
            <person name="Kruys A."/>
            <person name="Hutchinson M.I."/>
            <person name="Powell A.J."/>
            <person name="Barry K."/>
            <person name="Miller A.N."/>
            <person name="Grigoriev I.V."/>
            <person name="Debuchy R."/>
            <person name="Gladieux P."/>
            <person name="Hiltunen Thoren M."/>
            <person name="Johannesson H."/>
        </authorList>
    </citation>
    <scope>NUCLEOTIDE SEQUENCE</scope>
    <source>
        <strain evidence="2">SMH4131-1</strain>
    </source>
</reference>
<feature type="compositionally biased region" description="Polar residues" evidence="1">
    <location>
        <begin position="142"/>
        <end position="188"/>
    </location>
</feature>
<feature type="region of interest" description="Disordered" evidence="1">
    <location>
        <begin position="292"/>
        <end position="351"/>
    </location>
</feature>